<reference evidence="1" key="1">
    <citation type="journal article" date="2020" name="Stud. Mycol.">
        <title>101 Dothideomycetes genomes: a test case for predicting lifestyles and emergence of pathogens.</title>
        <authorList>
            <person name="Haridas S."/>
            <person name="Albert R."/>
            <person name="Binder M."/>
            <person name="Bloem J."/>
            <person name="Labutti K."/>
            <person name="Salamov A."/>
            <person name="Andreopoulos B."/>
            <person name="Baker S."/>
            <person name="Barry K."/>
            <person name="Bills G."/>
            <person name="Bluhm B."/>
            <person name="Cannon C."/>
            <person name="Castanera R."/>
            <person name="Culley D."/>
            <person name="Daum C."/>
            <person name="Ezra D."/>
            <person name="Gonzalez J."/>
            <person name="Henrissat B."/>
            <person name="Kuo A."/>
            <person name="Liang C."/>
            <person name="Lipzen A."/>
            <person name="Lutzoni F."/>
            <person name="Magnuson J."/>
            <person name="Mondo S."/>
            <person name="Nolan M."/>
            <person name="Ohm R."/>
            <person name="Pangilinan J."/>
            <person name="Park H.-J."/>
            <person name="Ramirez L."/>
            <person name="Alfaro M."/>
            <person name="Sun H."/>
            <person name="Tritt A."/>
            <person name="Yoshinaga Y."/>
            <person name="Zwiers L.-H."/>
            <person name="Turgeon B."/>
            <person name="Goodwin S."/>
            <person name="Spatafora J."/>
            <person name="Crous P."/>
            <person name="Grigoriev I."/>
        </authorList>
    </citation>
    <scope>NUCLEOTIDE SEQUENCE</scope>
    <source>
        <strain evidence="1">CBS 525.71</strain>
    </source>
</reference>
<dbReference type="EMBL" id="MU006758">
    <property type="protein sequence ID" value="KAF2621232.1"/>
    <property type="molecule type" value="Genomic_DNA"/>
</dbReference>
<gene>
    <name evidence="1" type="ORF">BU25DRAFT_240868</name>
</gene>
<organism evidence="1 2">
    <name type="scientific">Macroventuria anomochaeta</name>
    <dbReference type="NCBI Taxonomy" id="301207"/>
    <lineage>
        <taxon>Eukaryota</taxon>
        <taxon>Fungi</taxon>
        <taxon>Dikarya</taxon>
        <taxon>Ascomycota</taxon>
        <taxon>Pezizomycotina</taxon>
        <taxon>Dothideomycetes</taxon>
        <taxon>Pleosporomycetidae</taxon>
        <taxon>Pleosporales</taxon>
        <taxon>Pleosporineae</taxon>
        <taxon>Didymellaceae</taxon>
        <taxon>Macroventuria</taxon>
    </lineage>
</organism>
<proteinExistence type="predicted"/>
<dbReference type="Proteomes" id="UP000799754">
    <property type="component" value="Unassembled WGS sequence"/>
</dbReference>
<evidence type="ECO:0000313" key="2">
    <source>
        <dbReference type="Proteomes" id="UP000799754"/>
    </source>
</evidence>
<sequence length="148" mass="16519">MTRSYQNPTSTMASLEYNNPPGASTKFGELCHYSQTVDLGNGIVKYAGQGGWDPETGDLDANDSTKQVQLAIDNVDLILKAAGLRGWEDVYLLRSYHTNIRTTFDPVVEALKRRIPNHKPVWSCIAVPHLAFPTMLVELEVEAKRQDQ</sequence>
<keyword evidence="2" id="KW-1185">Reference proteome</keyword>
<comment type="caution">
    <text evidence="1">The sequence shown here is derived from an EMBL/GenBank/DDBJ whole genome shotgun (WGS) entry which is preliminary data.</text>
</comment>
<name>A0ACB6RJS4_9PLEO</name>
<protein>
    <submittedName>
        <fullName evidence="1">Endoribonuclease L-psp family protein</fullName>
    </submittedName>
</protein>
<evidence type="ECO:0000313" key="1">
    <source>
        <dbReference type="EMBL" id="KAF2621232.1"/>
    </source>
</evidence>
<accession>A0ACB6RJS4</accession>